<dbReference type="SMART" id="SM00641">
    <property type="entry name" value="Glyco_25"/>
    <property type="match status" value="1"/>
</dbReference>
<gene>
    <name evidence="5" type="ordered locus">Tcur_2356</name>
</gene>
<dbReference type="Gene3D" id="3.20.20.80">
    <property type="entry name" value="Glycosidases"/>
    <property type="match status" value="1"/>
</dbReference>
<dbReference type="Pfam" id="PF01471">
    <property type="entry name" value="PG_binding_1"/>
    <property type="match status" value="1"/>
</dbReference>
<dbReference type="SUPFAM" id="SSF47090">
    <property type="entry name" value="PGBD-like"/>
    <property type="match status" value="1"/>
</dbReference>
<proteinExistence type="inferred from homology"/>
<dbReference type="Pfam" id="PF01183">
    <property type="entry name" value="Glyco_hydro_25"/>
    <property type="match status" value="1"/>
</dbReference>
<name>D1A2X3_THECD</name>
<dbReference type="CDD" id="cd00599">
    <property type="entry name" value="GH25_muramidase"/>
    <property type="match status" value="1"/>
</dbReference>
<evidence type="ECO:0000259" key="4">
    <source>
        <dbReference type="Pfam" id="PF01471"/>
    </source>
</evidence>
<feature type="domain" description="Peptidoglycan binding-like" evidence="4">
    <location>
        <begin position="237"/>
        <end position="290"/>
    </location>
</feature>
<dbReference type="InterPro" id="IPR036366">
    <property type="entry name" value="PGBDSf"/>
</dbReference>
<dbReference type="AlphaFoldDB" id="D1A2X3"/>
<accession>D1A2X3</accession>
<keyword evidence="2 5" id="KW-0378">Hydrolase</keyword>
<evidence type="ECO:0000256" key="3">
    <source>
        <dbReference type="ARBA" id="ARBA00023295"/>
    </source>
</evidence>
<dbReference type="CAZy" id="GH25">
    <property type="family name" value="Glycoside Hydrolase Family 25"/>
</dbReference>
<evidence type="ECO:0000313" key="5">
    <source>
        <dbReference type="EMBL" id="ACY97921.1"/>
    </source>
</evidence>
<dbReference type="GO" id="GO:0003796">
    <property type="term" value="F:lysozyme activity"/>
    <property type="evidence" value="ECO:0007669"/>
    <property type="project" value="InterPro"/>
</dbReference>
<dbReference type="InterPro" id="IPR002477">
    <property type="entry name" value="Peptidoglycan-bd-like"/>
</dbReference>
<dbReference type="STRING" id="471852.Tcur_2356"/>
<reference evidence="5 6" key="1">
    <citation type="journal article" date="2011" name="Stand. Genomic Sci.">
        <title>Complete genome sequence of Thermomonospora curvata type strain (B9).</title>
        <authorList>
            <person name="Chertkov O."/>
            <person name="Sikorski J."/>
            <person name="Nolan M."/>
            <person name="Lapidus A."/>
            <person name="Lucas S."/>
            <person name="Del Rio T.G."/>
            <person name="Tice H."/>
            <person name="Cheng J.F."/>
            <person name="Goodwin L."/>
            <person name="Pitluck S."/>
            <person name="Liolios K."/>
            <person name="Ivanova N."/>
            <person name="Mavromatis K."/>
            <person name="Mikhailova N."/>
            <person name="Ovchinnikova G."/>
            <person name="Pati A."/>
            <person name="Chen A."/>
            <person name="Palaniappan K."/>
            <person name="Djao O.D."/>
            <person name="Land M."/>
            <person name="Hauser L."/>
            <person name="Chang Y.J."/>
            <person name="Jeffries C.D."/>
            <person name="Brettin T."/>
            <person name="Han C."/>
            <person name="Detter J.C."/>
            <person name="Rohde M."/>
            <person name="Goker M."/>
            <person name="Woyke T."/>
            <person name="Bristow J."/>
            <person name="Eisen J.A."/>
            <person name="Markowitz V."/>
            <person name="Hugenholtz P."/>
            <person name="Klenk H.P."/>
            <person name="Kyrpides N.C."/>
        </authorList>
    </citation>
    <scope>NUCLEOTIDE SEQUENCE [LARGE SCALE GENOMIC DNA]</scope>
    <source>
        <strain evidence="6">ATCC 19995 / DSM 43183 / JCM 3096 / KCTC 9072 / NBRC 15933 / NCIMB 10081 / Henssen B9</strain>
    </source>
</reference>
<dbReference type="PANTHER" id="PTHR34135">
    <property type="entry name" value="LYSOZYME"/>
    <property type="match status" value="1"/>
</dbReference>
<dbReference type="GO" id="GO:0016998">
    <property type="term" value="P:cell wall macromolecule catabolic process"/>
    <property type="evidence" value="ECO:0007669"/>
    <property type="project" value="InterPro"/>
</dbReference>
<dbReference type="eggNOG" id="COG3757">
    <property type="taxonomic scope" value="Bacteria"/>
</dbReference>
<dbReference type="SUPFAM" id="SSF51445">
    <property type="entry name" value="(Trans)glycosidases"/>
    <property type="match status" value="1"/>
</dbReference>
<evidence type="ECO:0000256" key="1">
    <source>
        <dbReference type="ARBA" id="ARBA00010646"/>
    </source>
</evidence>
<evidence type="ECO:0000313" key="6">
    <source>
        <dbReference type="Proteomes" id="UP000001918"/>
    </source>
</evidence>
<evidence type="ECO:0000256" key="2">
    <source>
        <dbReference type="ARBA" id="ARBA00022801"/>
    </source>
</evidence>
<dbReference type="HOGENOM" id="CLU_936686_0_0_11"/>
<dbReference type="GO" id="GO:0009253">
    <property type="term" value="P:peptidoglycan catabolic process"/>
    <property type="evidence" value="ECO:0007669"/>
    <property type="project" value="InterPro"/>
</dbReference>
<dbReference type="EMBL" id="CP001738">
    <property type="protein sequence ID" value="ACY97921.1"/>
    <property type="molecule type" value="Genomic_DNA"/>
</dbReference>
<dbReference type="InterPro" id="IPR036365">
    <property type="entry name" value="PGBD-like_sf"/>
</dbReference>
<dbReference type="Proteomes" id="UP000001918">
    <property type="component" value="Chromosome"/>
</dbReference>
<dbReference type="RefSeq" id="WP_012852705.1">
    <property type="nucleotide sequence ID" value="NC_013510.1"/>
</dbReference>
<dbReference type="eggNOG" id="COG3409">
    <property type="taxonomic scope" value="Bacteria"/>
</dbReference>
<dbReference type="InterPro" id="IPR002053">
    <property type="entry name" value="Glyco_hydro_25"/>
</dbReference>
<sequence length="297" mass="32676">MLFGVDVASYQGTPDWKKVRGAGIRFAFSKVTEGTGYTNPTWAHNRAGMLALEGFVPGAYHFLRADSDAAAQARHFHRQAGDLSAFAVALDVEPSGSSRPTVAQARAWVEEYRRLSGGHRVIGYFPRWYWDQIGRPDLSFFDTIWQSRYVNGTGGPEELYAKVPQSWWEPHGGEPISILQFSSSATVPGIAGRCDADAFRGSLAELRALALGAAAPPASGAPAWPGRYLRQPPMMHGQDVRRWQARMRERGWRIAADGWYGPASERVCRAFQAEKGLAVDGVVGPVTWRAAWEAPIT</sequence>
<keyword evidence="3" id="KW-0326">Glycosidase</keyword>
<comment type="similarity">
    <text evidence="1">Belongs to the glycosyl hydrolase 25 family.</text>
</comment>
<keyword evidence="6" id="KW-1185">Reference proteome</keyword>
<dbReference type="GO" id="GO:0016052">
    <property type="term" value="P:carbohydrate catabolic process"/>
    <property type="evidence" value="ECO:0007669"/>
    <property type="project" value="TreeGrafter"/>
</dbReference>
<organism evidence="5 6">
    <name type="scientific">Thermomonospora curvata (strain ATCC 19995 / DSM 43183 / JCM 3096 / KCTC 9072 / NBRC 15933 / NCIMB 10081 / Henssen B9)</name>
    <dbReference type="NCBI Taxonomy" id="471852"/>
    <lineage>
        <taxon>Bacteria</taxon>
        <taxon>Bacillati</taxon>
        <taxon>Actinomycetota</taxon>
        <taxon>Actinomycetes</taxon>
        <taxon>Streptosporangiales</taxon>
        <taxon>Thermomonosporaceae</taxon>
        <taxon>Thermomonospora</taxon>
    </lineage>
</organism>
<dbReference type="Gene3D" id="1.10.101.10">
    <property type="entry name" value="PGBD-like superfamily/PGBD"/>
    <property type="match status" value="1"/>
</dbReference>
<dbReference type="InterPro" id="IPR018077">
    <property type="entry name" value="Glyco_hydro_fam25_subgr"/>
</dbReference>
<dbReference type="OrthoDB" id="287365at2"/>
<dbReference type="KEGG" id="tcu:Tcur_2356"/>
<dbReference type="PANTHER" id="PTHR34135:SF2">
    <property type="entry name" value="LYSOZYME"/>
    <property type="match status" value="1"/>
</dbReference>
<dbReference type="InterPro" id="IPR017853">
    <property type="entry name" value="GH"/>
</dbReference>
<protein>
    <submittedName>
        <fullName evidence="5">Glycoside hydrolase family 25</fullName>
    </submittedName>
</protein>
<dbReference type="PROSITE" id="PS51904">
    <property type="entry name" value="GLYCOSYL_HYDROL_F25_2"/>
    <property type="match status" value="1"/>
</dbReference>